<proteinExistence type="predicted"/>
<organism evidence="3 4">
    <name type="scientific">Edaphosphingomonas laterariae</name>
    <dbReference type="NCBI Taxonomy" id="861865"/>
    <lineage>
        <taxon>Bacteria</taxon>
        <taxon>Pseudomonadati</taxon>
        <taxon>Pseudomonadota</taxon>
        <taxon>Alphaproteobacteria</taxon>
        <taxon>Sphingomonadales</taxon>
        <taxon>Rhizorhabdaceae</taxon>
        <taxon>Edaphosphingomonas</taxon>
    </lineage>
</organism>
<dbReference type="AlphaFoldDB" id="A0A239CCV8"/>
<keyword evidence="4" id="KW-1185">Reference proteome</keyword>
<feature type="chain" id="PRO_5012737583" description="DUF2501 domain-containing protein" evidence="2">
    <location>
        <begin position="22"/>
        <end position="124"/>
    </location>
</feature>
<protein>
    <recommendedName>
        <fullName evidence="5">DUF2501 domain-containing protein</fullName>
    </recommendedName>
</protein>
<evidence type="ECO:0008006" key="5">
    <source>
        <dbReference type="Google" id="ProtNLM"/>
    </source>
</evidence>
<sequence>MILRIAAPLFVVLACASGANAQLPTELPSASAGIPDLATQGIGNAAGVLGYCMKNKLLGSAPDAGSVLDQLKQKPEAESSPDLAAGEAGNIQLGNGGSFSIDKAPKQLKSKACDMVLKQSKSLL</sequence>
<accession>A0A239CCV8</accession>
<evidence type="ECO:0000313" key="4">
    <source>
        <dbReference type="Proteomes" id="UP000198281"/>
    </source>
</evidence>
<keyword evidence="2" id="KW-0732">Signal</keyword>
<evidence type="ECO:0000256" key="1">
    <source>
        <dbReference type="SAM" id="MobiDB-lite"/>
    </source>
</evidence>
<dbReference type="Pfam" id="PF10696">
    <property type="entry name" value="DUF2501"/>
    <property type="match status" value="1"/>
</dbReference>
<dbReference type="InterPro" id="IPR019637">
    <property type="entry name" value="DUF2501"/>
</dbReference>
<gene>
    <name evidence="3" type="ORF">SAMN06295912_102123</name>
</gene>
<feature type="region of interest" description="Disordered" evidence="1">
    <location>
        <begin position="71"/>
        <end position="91"/>
    </location>
</feature>
<name>A0A239CCV8_9SPHN</name>
<dbReference type="PROSITE" id="PS51257">
    <property type="entry name" value="PROKAR_LIPOPROTEIN"/>
    <property type="match status" value="1"/>
</dbReference>
<evidence type="ECO:0000256" key="2">
    <source>
        <dbReference type="SAM" id="SignalP"/>
    </source>
</evidence>
<dbReference type="RefSeq" id="WP_089218128.1">
    <property type="nucleotide sequence ID" value="NZ_FZOS01000002.1"/>
</dbReference>
<feature type="signal peptide" evidence="2">
    <location>
        <begin position="1"/>
        <end position="21"/>
    </location>
</feature>
<dbReference type="Proteomes" id="UP000198281">
    <property type="component" value="Unassembled WGS sequence"/>
</dbReference>
<dbReference type="OrthoDB" id="7511047at2"/>
<evidence type="ECO:0000313" key="3">
    <source>
        <dbReference type="EMBL" id="SNS17722.1"/>
    </source>
</evidence>
<reference evidence="4" key="1">
    <citation type="submission" date="2017-06" db="EMBL/GenBank/DDBJ databases">
        <authorList>
            <person name="Varghese N."/>
            <person name="Submissions S."/>
        </authorList>
    </citation>
    <scope>NUCLEOTIDE SEQUENCE [LARGE SCALE GENOMIC DNA]</scope>
    <source>
        <strain evidence="4">LNB2</strain>
    </source>
</reference>
<dbReference type="EMBL" id="FZOS01000002">
    <property type="protein sequence ID" value="SNS17722.1"/>
    <property type="molecule type" value="Genomic_DNA"/>
</dbReference>